<dbReference type="AlphaFoldDB" id="A0A3R7H3W1"/>
<name>A0A3R7H3W1_9STRA</name>
<dbReference type="Proteomes" id="UP000284657">
    <property type="component" value="Unassembled WGS sequence"/>
</dbReference>
<reference evidence="4 5" key="1">
    <citation type="submission" date="2018-07" db="EMBL/GenBank/DDBJ databases">
        <title>Genome sequencing of oomycete isolates from Chile give support for New Zealand origin for Phytophthora kernoviae and make available the first Nothophytophthora sp. genome.</title>
        <authorList>
            <person name="Studholme D.J."/>
            <person name="Sanfuentes E."/>
            <person name="Panda P."/>
            <person name="Hill R."/>
            <person name="Sambles C."/>
            <person name="Grant M."/>
            <person name="Williams N.M."/>
            <person name="Mcdougal R.L."/>
        </authorList>
    </citation>
    <scope>NUCLEOTIDE SEQUENCE [LARGE SCALE GENOMIC DNA]</scope>
    <source>
        <strain evidence="4">Chile7</strain>
    </source>
</reference>
<dbReference type="PANTHER" id="PTHR34737:SF2">
    <property type="entry name" value="EF-HAND DOMAIN-CONTAINING PROTEIN"/>
    <property type="match status" value="1"/>
</dbReference>
<dbReference type="InterPro" id="IPR055313">
    <property type="entry name" value="Temptin-like"/>
</dbReference>
<dbReference type="InterPro" id="IPR057626">
    <property type="entry name" value="S-S_Temptin"/>
</dbReference>
<gene>
    <name evidence="4" type="ORF">BBJ29_000464</name>
</gene>
<evidence type="ECO:0000259" key="3">
    <source>
        <dbReference type="Pfam" id="PF24784"/>
    </source>
</evidence>
<organism evidence="4 5">
    <name type="scientific">Phytophthora kernoviae</name>
    <dbReference type="NCBI Taxonomy" id="325452"/>
    <lineage>
        <taxon>Eukaryota</taxon>
        <taxon>Sar</taxon>
        <taxon>Stramenopiles</taxon>
        <taxon>Oomycota</taxon>
        <taxon>Peronosporomycetes</taxon>
        <taxon>Peronosporales</taxon>
        <taxon>Peronosporaceae</taxon>
        <taxon>Phytophthora</taxon>
    </lineage>
</organism>
<evidence type="ECO:0000313" key="5">
    <source>
        <dbReference type="Proteomes" id="UP000284657"/>
    </source>
</evidence>
<sequence>MKSCVAFTATALIIATTFDSAVGMKAYLEDLPNGSSFTQPLGHPDSDSSQFTKFGTAFGAVSHTWTPEFCKATFPGSTMTNGAAFGDPCCTWTKGGKADFTVTAFTTTPAAWHGNGHCRAAAAKPMRQERQQYQLMKFCVPFTATALIIATAFDSAMGLAKYLDELPNGNSFTQELGHPDSDSSNYTDFVTAFAAAGHSWATTFCADTFPGSSMAKGAAFGNPCCTWAKGGDPDVTVTAFTTTPGEATVCESGGSSASSTTASPAASGSADAEVPSTDAPSVTTATPSTGTPAVTTTAPSMNSPTEISATVFPYTEALCTADSSSDESDSSSEWMPRPGGCKVKHHGGRGKHHGFFRH</sequence>
<feature type="chain" id="PRO_5018538822" description="Temptin Cys/Cys disulfide domain-containing protein" evidence="2">
    <location>
        <begin position="24"/>
        <end position="358"/>
    </location>
</feature>
<evidence type="ECO:0000256" key="2">
    <source>
        <dbReference type="SAM" id="SignalP"/>
    </source>
</evidence>
<feature type="compositionally biased region" description="Basic residues" evidence="1">
    <location>
        <begin position="342"/>
        <end position="358"/>
    </location>
</feature>
<feature type="signal peptide" evidence="2">
    <location>
        <begin position="1"/>
        <end position="23"/>
    </location>
</feature>
<feature type="domain" description="Temptin Cys/Cys disulfide" evidence="3">
    <location>
        <begin position="23"/>
        <end position="100"/>
    </location>
</feature>
<protein>
    <recommendedName>
        <fullName evidence="3">Temptin Cys/Cys disulfide domain-containing protein</fullName>
    </recommendedName>
</protein>
<dbReference type="Pfam" id="PF24784">
    <property type="entry name" value="Temptin_C"/>
    <property type="match status" value="2"/>
</dbReference>
<evidence type="ECO:0000313" key="4">
    <source>
        <dbReference type="EMBL" id="RLN53325.1"/>
    </source>
</evidence>
<proteinExistence type="predicted"/>
<feature type="domain" description="Temptin Cys/Cys disulfide" evidence="3">
    <location>
        <begin position="158"/>
        <end position="245"/>
    </location>
</feature>
<evidence type="ECO:0000256" key="1">
    <source>
        <dbReference type="SAM" id="MobiDB-lite"/>
    </source>
</evidence>
<feature type="compositionally biased region" description="Low complexity" evidence="1">
    <location>
        <begin position="252"/>
        <end position="300"/>
    </location>
</feature>
<dbReference type="PANTHER" id="PTHR34737">
    <property type="entry name" value="EF-HAND DOMAIN-CONTAINING PROTEIN"/>
    <property type="match status" value="1"/>
</dbReference>
<comment type="caution">
    <text evidence="4">The sequence shown here is derived from an EMBL/GenBank/DDBJ whole genome shotgun (WGS) entry which is preliminary data.</text>
</comment>
<accession>A0A3R7H3W1</accession>
<keyword evidence="2" id="KW-0732">Signal</keyword>
<dbReference type="EMBL" id="MBAD02001591">
    <property type="protein sequence ID" value="RLN53325.1"/>
    <property type="molecule type" value="Genomic_DNA"/>
</dbReference>
<feature type="region of interest" description="Disordered" evidence="1">
    <location>
        <begin position="321"/>
        <end position="358"/>
    </location>
</feature>
<feature type="region of interest" description="Disordered" evidence="1">
    <location>
        <begin position="248"/>
        <end position="304"/>
    </location>
</feature>